<organism evidence="1 2">
    <name type="scientific">Phyllostomus discolor</name>
    <name type="common">pale spear-nosed bat</name>
    <dbReference type="NCBI Taxonomy" id="89673"/>
    <lineage>
        <taxon>Eukaryota</taxon>
        <taxon>Metazoa</taxon>
        <taxon>Chordata</taxon>
        <taxon>Craniata</taxon>
        <taxon>Vertebrata</taxon>
        <taxon>Euteleostomi</taxon>
        <taxon>Mammalia</taxon>
        <taxon>Eutheria</taxon>
        <taxon>Laurasiatheria</taxon>
        <taxon>Chiroptera</taxon>
        <taxon>Yangochiroptera</taxon>
        <taxon>Phyllostomidae</taxon>
        <taxon>Phyllostominae</taxon>
        <taxon>Phyllostomus</taxon>
    </lineage>
</organism>
<name>A0A834EMX1_9CHIR</name>
<evidence type="ECO:0000313" key="1">
    <source>
        <dbReference type="EMBL" id="KAF6120037.1"/>
    </source>
</evidence>
<protein>
    <submittedName>
        <fullName evidence="1">Uncharacterized protein</fullName>
    </submittedName>
</protein>
<reference evidence="1 2" key="1">
    <citation type="journal article" date="2020" name="Nature">
        <title>Six reference-quality genomes reveal evolution of bat adaptations.</title>
        <authorList>
            <person name="Jebb D."/>
            <person name="Huang Z."/>
            <person name="Pippel M."/>
            <person name="Hughes G.M."/>
            <person name="Lavrichenko K."/>
            <person name="Devanna P."/>
            <person name="Winkler S."/>
            <person name="Jermiin L.S."/>
            <person name="Skirmuntt E.C."/>
            <person name="Katzourakis A."/>
            <person name="Burkitt-Gray L."/>
            <person name="Ray D.A."/>
            <person name="Sullivan K.A.M."/>
            <person name="Roscito J.G."/>
            <person name="Kirilenko B.M."/>
            <person name="Davalos L.M."/>
            <person name="Corthals A.P."/>
            <person name="Power M.L."/>
            <person name="Jones G."/>
            <person name="Ransome R.D."/>
            <person name="Dechmann D.K.N."/>
            <person name="Locatelli A.G."/>
            <person name="Puechmaille S.J."/>
            <person name="Fedrigo O."/>
            <person name="Jarvis E.D."/>
            <person name="Hiller M."/>
            <person name="Vernes S.C."/>
            <person name="Myers E.W."/>
            <person name="Teeling E.C."/>
        </authorList>
    </citation>
    <scope>NUCLEOTIDE SEQUENCE [LARGE SCALE GENOMIC DNA]</scope>
    <source>
        <strain evidence="1">Bat1K_MPI-CBG_1</strain>
    </source>
</reference>
<sequence length="210" mass="22955">MDCPFLPPPRSVAPGPSVFLLQQPAATGSAVWGSPFPVVLWVPSMAWAGGAPDRSLVLLPHLGGRVNTHWIPPSALPGQEATCLTRDICTCHGCQGRRCTQQGSGCHPFSFQRLQALPLVSQPPRAGDGEVRCLPYSEAVCEPGFPTPGSFCWVLSSPAMLTMSPVWLLLHPWCWELRGSPQSAKPCLLVWDTCLHYFLLCFPSPFWTYD</sequence>
<proteinExistence type="predicted"/>
<comment type="caution">
    <text evidence="1">The sequence shown here is derived from an EMBL/GenBank/DDBJ whole genome shotgun (WGS) entry which is preliminary data.</text>
</comment>
<evidence type="ECO:0000313" key="2">
    <source>
        <dbReference type="Proteomes" id="UP000664940"/>
    </source>
</evidence>
<dbReference type="EMBL" id="JABVXQ010000003">
    <property type="protein sequence ID" value="KAF6120037.1"/>
    <property type="molecule type" value="Genomic_DNA"/>
</dbReference>
<dbReference type="Proteomes" id="UP000664940">
    <property type="component" value="Unassembled WGS sequence"/>
</dbReference>
<accession>A0A834EMX1</accession>
<gene>
    <name evidence="1" type="ORF">HJG60_010363</name>
</gene>
<dbReference type="AlphaFoldDB" id="A0A834EMX1"/>